<sequence length="182" mass="20127">MTQEQKQYKAAVEAILFAHGEPISVQRIAQAVGLEEPAVEEILALLQKEYSKPEHGICLLVLADKWQMATKDEVQEPVKQVLDNRRNSPLSQAALEVLAIIAYNQPVSRGFVEQVRGVDSSSTIAKLLERGLVEEAGRLELPGRPISFRTTDVFLRTFGLASLEQLPDLYADQSQPGSETQS</sequence>
<dbReference type="PANTHER" id="PTHR34298">
    <property type="entry name" value="SEGREGATION AND CONDENSATION PROTEIN B"/>
    <property type="match status" value="1"/>
</dbReference>
<dbReference type="Proteomes" id="UP000713596">
    <property type="component" value="Unassembled WGS sequence"/>
</dbReference>
<reference evidence="5" key="2">
    <citation type="submission" date="2021-04" db="EMBL/GenBank/DDBJ databases">
        <authorList>
            <person name="Gilroy R."/>
        </authorList>
    </citation>
    <scope>NUCLEOTIDE SEQUENCE</scope>
    <source>
        <strain evidence="5">B5_2728</strain>
    </source>
</reference>
<dbReference type="GO" id="GO:0051304">
    <property type="term" value="P:chromosome separation"/>
    <property type="evidence" value="ECO:0007669"/>
    <property type="project" value="InterPro"/>
</dbReference>
<keyword evidence="4" id="KW-0131">Cell cycle</keyword>
<dbReference type="GO" id="GO:0051301">
    <property type="term" value="P:cell division"/>
    <property type="evidence" value="ECO:0007669"/>
    <property type="project" value="UniProtKB-KW"/>
</dbReference>
<accession>A0A948T3S5</accession>
<name>A0A948T3S5_9FIRM</name>
<dbReference type="AlphaFoldDB" id="A0A948T3S5"/>
<keyword evidence="2" id="KW-0132">Cell division</keyword>
<reference evidence="5" key="1">
    <citation type="journal article" date="2021" name="PeerJ">
        <title>Extensive microbial diversity within the chicken gut microbiome revealed by metagenomics and culture.</title>
        <authorList>
            <person name="Gilroy R."/>
            <person name="Ravi A."/>
            <person name="Getino M."/>
            <person name="Pursley I."/>
            <person name="Horton D.L."/>
            <person name="Alikhan N.F."/>
            <person name="Baker D."/>
            <person name="Gharbi K."/>
            <person name="Hall N."/>
            <person name="Watson M."/>
            <person name="Adriaenssens E.M."/>
            <person name="Foster-Nyarko E."/>
            <person name="Jarju S."/>
            <person name="Secka A."/>
            <person name="Antonio M."/>
            <person name="Oren A."/>
            <person name="Chaudhuri R.R."/>
            <person name="La Ragione R."/>
            <person name="Hildebrand F."/>
            <person name="Pallen M.J."/>
        </authorList>
    </citation>
    <scope>NUCLEOTIDE SEQUENCE</scope>
    <source>
        <strain evidence="5">B5_2728</strain>
    </source>
</reference>
<protein>
    <submittedName>
        <fullName evidence="5">SMC-Scp complex subunit ScpB</fullName>
    </submittedName>
</protein>
<evidence type="ECO:0000256" key="1">
    <source>
        <dbReference type="ARBA" id="ARBA00022490"/>
    </source>
</evidence>
<proteinExistence type="predicted"/>
<dbReference type="InterPro" id="IPR036390">
    <property type="entry name" value="WH_DNA-bd_sf"/>
</dbReference>
<gene>
    <name evidence="5" type="primary">scpB</name>
    <name evidence="5" type="ORF">H9882_07520</name>
</gene>
<dbReference type="PIRSF" id="PIRSF019345">
    <property type="entry name" value="ScpB"/>
    <property type="match status" value="1"/>
</dbReference>
<evidence type="ECO:0000313" key="6">
    <source>
        <dbReference type="Proteomes" id="UP000713596"/>
    </source>
</evidence>
<keyword evidence="3" id="KW-0159">Chromosome partition</keyword>
<dbReference type="PANTHER" id="PTHR34298:SF2">
    <property type="entry name" value="SEGREGATION AND CONDENSATION PROTEIN B"/>
    <property type="match status" value="1"/>
</dbReference>
<comment type="caution">
    <text evidence="5">The sequence shown here is derived from an EMBL/GenBank/DDBJ whole genome shotgun (WGS) entry which is preliminary data.</text>
</comment>
<evidence type="ECO:0000256" key="2">
    <source>
        <dbReference type="ARBA" id="ARBA00022618"/>
    </source>
</evidence>
<evidence type="ECO:0000256" key="3">
    <source>
        <dbReference type="ARBA" id="ARBA00022829"/>
    </source>
</evidence>
<dbReference type="InterPro" id="IPR036388">
    <property type="entry name" value="WH-like_DNA-bd_sf"/>
</dbReference>
<organism evidence="5 6">
    <name type="scientific">Candidatus Allofournierella pullistercoris</name>
    <dbReference type="NCBI Taxonomy" id="2838597"/>
    <lineage>
        <taxon>Bacteria</taxon>
        <taxon>Bacillati</taxon>
        <taxon>Bacillota</taxon>
        <taxon>Clostridia</taxon>
        <taxon>Eubacteriales</taxon>
        <taxon>Oscillospiraceae</taxon>
        <taxon>Allofournierella</taxon>
    </lineage>
</organism>
<dbReference type="NCBIfam" id="TIGR00281">
    <property type="entry name" value="SMC-Scp complex subunit ScpB"/>
    <property type="match status" value="1"/>
</dbReference>
<dbReference type="Gene3D" id="1.10.10.10">
    <property type="entry name" value="Winged helix-like DNA-binding domain superfamily/Winged helix DNA-binding domain"/>
    <property type="match status" value="2"/>
</dbReference>
<evidence type="ECO:0000313" key="5">
    <source>
        <dbReference type="EMBL" id="MBU3806721.1"/>
    </source>
</evidence>
<dbReference type="SUPFAM" id="SSF46785">
    <property type="entry name" value="Winged helix' DNA-binding domain"/>
    <property type="match status" value="2"/>
</dbReference>
<dbReference type="Pfam" id="PF04079">
    <property type="entry name" value="SMC_ScpB"/>
    <property type="match status" value="1"/>
</dbReference>
<dbReference type="InterPro" id="IPR005234">
    <property type="entry name" value="ScpB_csome_segregation"/>
</dbReference>
<keyword evidence="1" id="KW-0963">Cytoplasm</keyword>
<evidence type="ECO:0000256" key="4">
    <source>
        <dbReference type="ARBA" id="ARBA00023306"/>
    </source>
</evidence>
<dbReference type="EMBL" id="JAHLFP010000066">
    <property type="protein sequence ID" value="MBU3806721.1"/>
    <property type="molecule type" value="Genomic_DNA"/>
</dbReference>